<evidence type="ECO:0000256" key="4">
    <source>
        <dbReference type="ARBA" id="ARBA00022801"/>
    </source>
</evidence>
<dbReference type="Proteomes" id="UP001516464">
    <property type="component" value="Unassembled WGS sequence"/>
</dbReference>
<sequence length="177" mass="20583">MKIDRTFIFCILFIFLNVQSTKIRKSLIDLNTYEYNTLPNGMKIITISNPKADIAGCSMTVGVGSQNDLIDTPGIAHFLEHMLFMGTKEYPDETEFTKYIEDHNGSYNAATSDEHTVFYYSINPKHLEDSLKRFSSFFKYPLLKEDSIKREILAVDSEYQMKLKNDDRRIYQMINNC</sequence>
<dbReference type="SUPFAM" id="SSF63411">
    <property type="entry name" value="LuxS/MPP-like metallohydrolase"/>
    <property type="match status" value="1"/>
</dbReference>
<gene>
    <name evidence="9" type="primary">STE23_3</name>
    <name evidence="9" type="ORF">TCON_2560</name>
</gene>
<accession>A0ABQ7HVN9</accession>
<evidence type="ECO:0000256" key="2">
    <source>
        <dbReference type="ARBA" id="ARBA00022670"/>
    </source>
</evidence>
<proteinExistence type="inferred from homology"/>
<keyword evidence="5" id="KW-0862">Zinc</keyword>
<dbReference type="EMBL" id="SBIQ01000365">
    <property type="protein sequence ID" value="KAF7678804.1"/>
    <property type="molecule type" value="Genomic_DNA"/>
</dbReference>
<evidence type="ECO:0000259" key="8">
    <source>
        <dbReference type="Pfam" id="PF00675"/>
    </source>
</evidence>
<keyword evidence="10" id="KW-1185">Reference proteome</keyword>
<dbReference type="PANTHER" id="PTHR43690">
    <property type="entry name" value="NARDILYSIN"/>
    <property type="match status" value="1"/>
</dbReference>
<dbReference type="InterPro" id="IPR050626">
    <property type="entry name" value="Peptidase_M16"/>
</dbReference>
<dbReference type="InterPro" id="IPR001431">
    <property type="entry name" value="Pept_M16_Zn_BS"/>
</dbReference>
<protein>
    <submittedName>
        <fullName evidence="9">A-factor-processing enzyme</fullName>
    </submittedName>
</protein>
<keyword evidence="3" id="KW-0479">Metal-binding</keyword>
<keyword evidence="6" id="KW-0482">Metalloprotease</keyword>
<evidence type="ECO:0000256" key="1">
    <source>
        <dbReference type="ARBA" id="ARBA00007261"/>
    </source>
</evidence>
<feature type="signal peptide" evidence="7">
    <location>
        <begin position="1"/>
        <end position="20"/>
    </location>
</feature>
<name>A0ABQ7HVN9_9MICR</name>
<evidence type="ECO:0000313" key="9">
    <source>
        <dbReference type="EMBL" id="KAF7678804.1"/>
    </source>
</evidence>
<dbReference type="InterPro" id="IPR011249">
    <property type="entry name" value="Metalloenz_LuxS/M16"/>
</dbReference>
<dbReference type="PANTHER" id="PTHR43690:SF18">
    <property type="entry name" value="INSULIN-DEGRADING ENZYME-RELATED"/>
    <property type="match status" value="1"/>
</dbReference>
<evidence type="ECO:0000256" key="3">
    <source>
        <dbReference type="ARBA" id="ARBA00022723"/>
    </source>
</evidence>
<reference evidence="9 10" key="1">
    <citation type="submission" date="2019-01" db="EMBL/GenBank/DDBJ databases">
        <title>Genomes sequencing and comparative genomics of infectious freshwater microsporidia, Cucumispora dikerogammari and Thelohania contejeani.</title>
        <authorList>
            <person name="Cormier A."/>
            <person name="Giraud I."/>
            <person name="Wattier R."/>
            <person name="Teixeira M."/>
            <person name="Grandjean F."/>
            <person name="Rigaud T."/>
            <person name="Cordaux R."/>
        </authorList>
    </citation>
    <scope>NUCLEOTIDE SEQUENCE [LARGE SCALE GENOMIC DNA]</scope>
    <source>
        <strain evidence="9">T1</strain>
        <tissue evidence="9">Spores</tissue>
    </source>
</reference>
<keyword evidence="7" id="KW-0732">Signal</keyword>
<comment type="caution">
    <text evidence="9">The sequence shown here is derived from an EMBL/GenBank/DDBJ whole genome shotgun (WGS) entry which is preliminary data.</text>
</comment>
<evidence type="ECO:0000256" key="5">
    <source>
        <dbReference type="ARBA" id="ARBA00022833"/>
    </source>
</evidence>
<dbReference type="Gene3D" id="3.30.830.10">
    <property type="entry name" value="Metalloenzyme, LuxS/M16 peptidase-like"/>
    <property type="match status" value="1"/>
</dbReference>
<organism evidence="9 10">
    <name type="scientific">Astathelohania contejeani</name>
    <dbReference type="NCBI Taxonomy" id="164912"/>
    <lineage>
        <taxon>Eukaryota</taxon>
        <taxon>Fungi</taxon>
        <taxon>Fungi incertae sedis</taxon>
        <taxon>Microsporidia</taxon>
        <taxon>Astathelohaniidae</taxon>
        <taxon>Astathelohania</taxon>
    </lineage>
</organism>
<feature type="domain" description="Peptidase M16 N-terminal" evidence="8">
    <location>
        <begin position="43"/>
        <end position="167"/>
    </location>
</feature>
<evidence type="ECO:0000256" key="6">
    <source>
        <dbReference type="ARBA" id="ARBA00023049"/>
    </source>
</evidence>
<keyword evidence="2" id="KW-0645">Protease</keyword>
<evidence type="ECO:0000256" key="7">
    <source>
        <dbReference type="SAM" id="SignalP"/>
    </source>
</evidence>
<feature type="chain" id="PRO_5045907675" evidence="7">
    <location>
        <begin position="21"/>
        <end position="177"/>
    </location>
</feature>
<dbReference type="InterPro" id="IPR011765">
    <property type="entry name" value="Pept_M16_N"/>
</dbReference>
<dbReference type="Pfam" id="PF00675">
    <property type="entry name" value="Peptidase_M16"/>
    <property type="match status" value="1"/>
</dbReference>
<evidence type="ECO:0000313" key="10">
    <source>
        <dbReference type="Proteomes" id="UP001516464"/>
    </source>
</evidence>
<dbReference type="PROSITE" id="PS00143">
    <property type="entry name" value="INSULINASE"/>
    <property type="match status" value="1"/>
</dbReference>
<comment type="similarity">
    <text evidence="1">Belongs to the peptidase M16 family.</text>
</comment>
<feature type="non-terminal residue" evidence="9">
    <location>
        <position position="177"/>
    </location>
</feature>
<keyword evidence="4" id="KW-0378">Hydrolase</keyword>